<dbReference type="InterPro" id="IPR036998">
    <property type="entry name" value="Porin_LamB_sf"/>
</dbReference>
<comment type="subcellular location">
    <subcellularLocation>
        <location evidence="1">Cell outer membrane</location>
        <topology evidence="1">Multi-pass membrane protein</topology>
    </subcellularLocation>
</comment>
<evidence type="ECO:0000256" key="12">
    <source>
        <dbReference type="SAM" id="SignalP"/>
    </source>
</evidence>
<evidence type="ECO:0000256" key="7">
    <source>
        <dbReference type="ARBA" id="ARBA00023114"/>
    </source>
</evidence>
<evidence type="ECO:0000256" key="2">
    <source>
        <dbReference type="ARBA" id="ARBA00007055"/>
    </source>
</evidence>
<feature type="chain" id="PRO_5035283310" evidence="12">
    <location>
        <begin position="24"/>
        <end position="545"/>
    </location>
</feature>
<organism evidence="13 14">
    <name type="scientific">Persicirhabdus sediminis</name>
    <dbReference type="NCBI Taxonomy" id="454144"/>
    <lineage>
        <taxon>Bacteria</taxon>
        <taxon>Pseudomonadati</taxon>
        <taxon>Verrucomicrobiota</taxon>
        <taxon>Verrucomicrobiia</taxon>
        <taxon>Verrucomicrobiales</taxon>
        <taxon>Verrucomicrobiaceae</taxon>
        <taxon>Persicirhabdus</taxon>
    </lineage>
</organism>
<dbReference type="GO" id="GO:0009279">
    <property type="term" value="C:cell outer membrane"/>
    <property type="evidence" value="ECO:0007669"/>
    <property type="project" value="UniProtKB-SubCell"/>
</dbReference>
<dbReference type="PANTHER" id="PTHR38762">
    <property type="entry name" value="CRYPTIC OUTER MEMBRANE PORIN BGLH-RELATED"/>
    <property type="match status" value="1"/>
</dbReference>
<evidence type="ECO:0000256" key="6">
    <source>
        <dbReference type="ARBA" id="ARBA00023065"/>
    </source>
</evidence>
<feature type="region of interest" description="Disordered" evidence="11">
    <location>
        <begin position="105"/>
        <end position="125"/>
    </location>
</feature>
<name>A0A8J7MEP5_9BACT</name>
<comment type="similarity">
    <text evidence="2">Belongs to the porin LamB (TC 1.B.3) family.</text>
</comment>
<dbReference type="Pfam" id="PF02264">
    <property type="entry name" value="LamB"/>
    <property type="match status" value="1"/>
</dbReference>
<dbReference type="GO" id="GO:0006811">
    <property type="term" value="P:monoatomic ion transport"/>
    <property type="evidence" value="ECO:0007669"/>
    <property type="project" value="UniProtKB-KW"/>
</dbReference>
<keyword evidence="4" id="KW-1134">Transmembrane beta strand</keyword>
<evidence type="ECO:0000256" key="11">
    <source>
        <dbReference type="SAM" id="MobiDB-lite"/>
    </source>
</evidence>
<dbReference type="GO" id="GO:0015774">
    <property type="term" value="P:polysaccharide transport"/>
    <property type="evidence" value="ECO:0007669"/>
    <property type="project" value="TreeGrafter"/>
</dbReference>
<dbReference type="InterPro" id="IPR003192">
    <property type="entry name" value="Porin_LamB"/>
</dbReference>
<evidence type="ECO:0000256" key="10">
    <source>
        <dbReference type="SAM" id="Coils"/>
    </source>
</evidence>
<feature type="signal peptide" evidence="12">
    <location>
        <begin position="1"/>
        <end position="23"/>
    </location>
</feature>
<comment type="caution">
    <text evidence="13">The sequence shown here is derived from an EMBL/GenBank/DDBJ whole genome shotgun (WGS) entry which is preliminary data.</text>
</comment>
<evidence type="ECO:0000313" key="13">
    <source>
        <dbReference type="EMBL" id="MBK1791296.1"/>
    </source>
</evidence>
<proteinExistence type="inferred from homology"/>
<dbReference type="Proteomes" id="UP000624703">
    <property type="component" value="Unassembled WGS sequence"/>
</dbReference>
<dbReference type="GO" id="GO:0015144">
    <property type="term" value="F:carbohydrate transmembrane transporter activity"/>
    <property type="evidence" value="ECO:0007669"/>
    <property type="project" value="TreeGrafter"/>
</dbReference>
<keyword evidence="5" id="KW-0812">Transmembrane</keyword>
<evidence type="ECO:0000256" key="8">
    <source>
        <dbReference type="ARBA" id="ARBA00023136"/>
    </source>
</evidence>
<accession>A0A8J7MEP5</accession>
<dbReference type="Gene3D" id="2.40.170.10">
    <property type="entry name" value="Porin, LamB type"/>
    <property type="match status" value="1"/>
</dbReference>
<keyword evidence="3" id="KW-0813">Transport</keyword>
<dbReference type="EMBL" id="JAENIM010000039">
    <property type="protein sequence ID" value="MBK1791296.1"/>
    <property type="molecule type" value="Genomic_DNA"/>
</dbReference>
<keyword evidence="12" id="KW-0732">Signal</keyword>
<evidence type="ECO:0000313" key="14">
    <source>
        <dbReference type="Proteomes" id="UP000624703"/>
    </source>
</evidence>
<feature type="coiled-coil region" evidence="10">
    <location>
        <begin position="39"/>
        <end position="87"/>
    </location>
</feature>
<keyword evidence="10" id="KW-0175">Coiled coil</keyword>
<evidence type="ECO:0000256" key="1">
    <source>
        <dbReference type="ARBA" id="ARBA00004571"/>
    </source>
</evidence>
<reference evidence="13" key="1">
    <citation type="submission" date="2021-01" db="EMBL/GenBank/DDBJ databases">
        <title>Modified the classification status of verrucomicrobia.</title>
        <authorList>
            <person name="Feng X."/>
        </authorList>
    </citation>
    <scope>NUCLEOTIDE SEQUENCE</scope>
    <source>
        <strain evidence="13">_KCTC 22039</strain>
    </source>
</reference>
<sequence>MKKLIYLKLSLACLSFQLVQLQAAEQQAVVEADDAAAILKEIRSMRSEYEARIAKLENRVIELEGKNAELKNSVKKQSNDIDSLAKKSSKPAAVTSTATAATNYGAKSGMPTDLAPSHDESETPAGFATQLTEDGLTKGFEFHGYFRSGYGINENGEVMEAFKNPGAQSKFRLGNETETYIETAFSYHFPELDLDDGKEFMVAVRTSYVIPDALGSDSTLSIREAYGQALGVWEARPEVSFWAGQRFYDRWDVHMSDFYYLDMSGFGGGMEGLDLGFGKLSVAWLGGSIDALNSNASEELNEVNTKNSIDFRLSDIELGPGVGFVWLDLADLDDTFKPNEQNVVVNGSGGIAGGFSYELQDVWGGYSRTMVQYGVGAAAKFRTTQEDYSFLDLPTDPLTPTVVNTDDSWHFRAVQDLVIQPNECVSMQGTIVWDEVDVGVEGMDSRNSWVSFGLRPQYHFTDHFSVALEAGIDYVDSDLFDSGTVYKFTIAPQLTPKRDYFSRPALRLFLTWATWSDDLEGYVAPRTNGDDTSGLSAGIQVESWW</sequence>
<dbReference type="AlphaFoldDB" id="A0A8J7MEP5"/>
<keyword evidence="6" id="KW-0406">Ion transport</keyword>
<evidence type="ECO:0000256" key="9">
    <source>
        <dbReference type="ARBA" id="ARBA00023237"/>
    </source>
</evidence>
<dbReference type="GO" id="GO:0046930">
    <property type="term" value="C:pore complex"/>
    <property type="evidence" value="ECO:0007669"/>
    <property type="project" value="UniProtKB-KW"/>
</dbReference>
<gene>
    <name evidence="13" type="ORF">JIN82_09055</name>
</gene>
<evidence type="ECO:0000256" key="5">
    <source>
        <dbReference type="ARBA" id="ARBA00022692"/>
    </source>
</evidence>
<keyword evidence="9" id="KW-0998">Cell outer membrane</keyword>
<dbReference type="PANTHER" id="PTHR38762:SF1">
    <property type="entry name" value="CRYPTIC OUTER MEMBRANE PORIN BGLH-RELATED"/>
    <property type="match status" value="1"/>
</dbReference>
<dbReference type="SUPFAM" id="SSF56935">
    <property type="entry name" value="Porins"/>
    <property type="match status" value="1"/>
</dbReference>
<evidence type="ECO:0000256" key="4">
    <source>
        <dbReference type="ARBA" id="ARBA00022452"/>
    </source>
</evidence>
<keyword evidence="7" id="KW-0626">Porin</keyword>
<evidence type="ECO:0000256" key="3">
    <source>
        <dbReference type="ARBA" id="ARBA00022448"/>
    </source>
</evidence>
<dbReference type="InterPro" id="IPR050286">
    <property type="entry name" value="G_neg_Bact_CarbUptk_Porin"/>
</dbReference>
<keyword evidence="14" id="KW-1185">Reference proteome</keyword>
<protein>
    <submittedName>
        <fullName evidence="13">Carbohydrate porin</fullName>
    </submittedName>
</protein>
<dbReference type="RefSeq" id="WP_200311306.1">
    <property type="nucleotide sequence ID" value="NZ_JAENIM010000039.1"/>
</dbReference>
<dbReference type="GO" id="GO:0015288">
    <property type="term" value="F:porin activity"/>
    <property type="evidence" value="ECO:0007669"/>
    <property type="project" value="UniProtKB-KW"/>
</dbReference>
<keyword evidence="8" id="KW-0472">Membrane</keyword>